<evidence type="ECO:0008006" key="6">
    <source>
        <dbReference type="Google" id="ProtNLM"/>
    </source>
</evidence>
<proteinExistence type="predicted"/>
<keyword evidence="1" id="KW-0472">Membrane</keyword>
<accession>A0AAV8A0P0</accession>
<protein>
    <recommendedName>
        <fullName evidence="6">Transmembrane protein</fullName>
    </recommendedName>
</protein>
<evidence type="ECO:0000313" key="5">
    <source>
        <dbReference type="Proteomes" id="UP001150062"/>
    </source>
</evidence>
<keyword evidence="1" id="KW-1133">Transmembrane helix</keyword>
<dbReference type="EMBL" id="JANTQA010000016">
    <property type="protein sequence ID" value="KAJ3447064.1"/>
    <property type="molecule type" value="Genomic_DNA"/>
</dbReference>
<evidence type="ECO:0000256" key="1">
    <source>
        <dbReference type="SAM" id="Phobius"/>
    </source>
</evidence>
<keyword evidence="1" id="KW-0812">Transmembrane</keyword>
<comment type="caution">
    <text evidence="2">The sequence shown here is derived from an EMBL/GenBank/DDBJ whole genome shotgun (WGS) entry which is preliminary data.</text>
</comment>
<feature type="transmembrane region" description="Helical" evidence="1">
    <location>
        <begin position="6"/>
        <end position="24"/>
    </location>
</feature>
<evidence type="ECO:0000313" key="3">
    <source>
        <dbReference type="EMBL" id="KAJ6251397.1"/>
    </source>
</evidence>
<dbReference type="EMBL" id="JAOAOG010000060">
    <property type="protein sequence ID" value="KAJ6251397.1"/>
    <property type="molecule type" value="Genomic_DNA"/>
</dbReference>
<evidence type="ECO:0000313" key="2">
    <source>
        <dbReference type="EMBL" id="KAJ3447064.1"/>
    </source>
</evidence>
<name>A0AAV8A0P0_9EUKA</name>
<dbReference type="AlphaFoldDB" id="A0AAV8A0P0"/>
<dbReference type="Proteomes" id="UP001150062">
    <property type="component" value="Unassembled WGS sequence"/>
</dbReference>
<feature type="transmembrane region" description="Helical" evidence="1">
    <location>
        <begin position="86"/>
        <end position="104"/>
    </location>
</feature>
<dbReference type="Proteomes" id="UP001146793">
    <property type="component" value="Unassembled WGS sequence"/>
</dbReference>
<feature type="transmembrane region" description="Helical" evidence="1">
    <location>
        <begin position="116"/>
        <end position="136"/>
    </location>
</feature>
<keyword evidence="5" id="KW-1185">Reference proteome</keyword>
<reference evidence="2" key="2">
    <citation type="submission" date="2022-08" db="EMBL/GenBank/DDBJ databases">
        <title>Novel sulphate-reducing endosymbionts in the free-living metamonad Anaeramoeba.</title>
        <authorList>
            <person name="Jerlstrom-Hultqvist J."/>
            <person name="Cepicka I."/>
            <person name="Gallot-Lavallee L."/>
            <person name="Salas-Leiva D."/>
            <person name="Curtis B.A."/>
            <person name="Zahonova K."/>
            <person name="Pipaliya S."/>
            <person name="Dacks J."/>
            <person name="Roger A.J."/>
        </authorList>
    </citation>
    <scope>NUCLEOTIDE SEQUENCE</scope>
    <source>
        <strain evidence="2">Busselton2</strain>
    </source>
</reference>
<gene>
    <name evidence="2" type="ORF">M0812_07281</name>
    <name evidence="3" type="ORF">M0813_15054</name>
</gene>
<organism evidence="2 4">
    <name type="scientific">Anaeramoeba flamelloides</name>
    <dbReference type="NCBI Taxonomy" id="1746091"/>
    <lineage>
        <taxon>Eukaryota</taxon>
        <taxon>Metamonada</taxon>
        <taxon>Anaeramoebidae</taxon>
        <taxon>Anaeramoeba</taxon>
    </lineage>
</organism>
<sequence length="287" mass="33921">MNTLVVIFWVDFAFIILSSIMFLTKSRRIDTICEQFQHSTTNNEMLMSNLLPDLVTLSVSVVRSEEEVLYRSIPSTYNFWTDRVKWIFSVGNFSLLVLGSYHLLLSNRNGTELQAWPFYFQLIASILIIFFSFKILEIKLGVMYLLTDQRVYLFGNYHLNLTFSFVNEYRCWDLDKLPEFTVIRKKQNEGDIIFEQENNPKSSQQLSPIGFRFISSIDDVELLIRKEMELKAISTNTNKIEQELPEVSDENFQNFSEKDLELELQKDLNQLNIDEINYQQKKEYKKD</sequence>
<evidence type="ECO:0000313" key="4">
    <source>
        <dbReference type="Proteomes" id="UP001146793"/>
    </source>
</evidence>
<reference evidence="3" key="1">
    <citation type="submission" date="2022-08" db="EMBL/GenBank/DDBJ databases">
        <title>Novel sulfate-reducing endosymbionts in the free-living metamonad Anaeramoeba.</title>
        <authorList>
            <person name="Jerlstrom-Hultqvist J."/>
            <person name="Cepicka I."/>
            <person name="Gallot-Lavallee L."/>
            <person name="Salas-Leiva D."/>
            <person name="Curtis B.A."/>
            <person name="Zahonova K."/>
            <person name="Pipaliya S."/>
            <person name="Dacks J."/>
            <person name="Roger A.J."/>
        </authorList>
    </citation>
    <scope>NUCLEOTIDE SEQUENCE</scope>
    <source>
        <strain evidence="3">Schooner1</strain>
    </source>
</reference>